<evidence type="ECO:0000313" key="6">
    <source>
        <dbReference type="EMBL" id="QWF69512.1"/>
    </source>
</evidence>
<dbReference type="EC" id="3.6.1.-" evidence="4"/>
<dbReference type="GO" id="GO:0017110">
    <property type="term" value="F:nucleoside diphosphate phosphatase activity"/>
    <property type="evidence" value="ECO:0007669"/>
    <property type="project" value="InterPro"/>
</dbReference>
<evidence type="ECO:0000313" key="7">
    <source>
        <dbReference type="Proteomes" id="UP000676649"/>
    </source>
</evidence>
<dbReference type="AlphaFoldDB" id="A0A975R838"/>
<dbReference type="CDD" id="cd03675">
    <property type="entry name" value="NUDIX_Hydrolase"/>
    <property type="match status" value="1"/>
</dbReference>
<dbReference type="Gene3D" id="3.90.79.10">
    <property type="entry name" value="Nucleoside Triphosphate Pyrophosphohydrolase"/>
    <property type="match status" value="1"/>
</dbReference>
<evidence type="ECO:0000256" key="2">
    <source>
        <dbReference type="ARBA" id="ARBA00011245"/>
    </source>
</evidence>
<gene>
    <name evidence="4" type="primary">nudJ</name>
    <name evidence="6" type="ORF">KEF85_08965</name>
</gene>
<dbReference type="PROSITE" id="PS51462">
    <property type="entry name" value="NUDIX"/>
    <property type="match status" value="1"/>
</dbReference>
<protein>
    <recommendedName>
        <fullName evidence="3 4">Phosphatase NudJ</fullName>
        <ecNumber evidence="4">3.6.1.-</ecNumber>
    </recommendedName>
</protein>
<dbReference type="GO" id="GO:0017111">
    <property type="term" value="F:ribonucleoside triphosphate phosphatase activity"/>
    <property type="evidence" value="ECO:0007669"/>
    <property type="project" value="InterPro"/>
</dbReference>
<sequence length="152" mass="17454">MVWKPHVTVAAVIEKDQRFLMVEEYTDQGRTFNQPAGHLETGETLLAAIQREVNEETAWQFRPTALVAVQLWRRTPDQPSFLRFCFTGEVYDYAPDQALDPDITATHWLSLADIKARSDQLRSPLVLKTLAAYLRGDRQPLSILQSFLDLHE</sequence>
<dbReference type="Pfam" id="PF00293">
    <property type="entry name" value="NUDIX"/>
    <property type="match status" value="1"/>
</dbReference>
<dbReference type="Proteomes" id="UP000676649">
    <property type="component" value="Chromosome"/>
</dbReference>
<comment type="similarity">
    <text evidence="1 4">Belongs to the Nudix hydrolase family. NudJ subfamily.</text>
</comment>
<organism evidence="6 7">
    <name type="scientific">Methylomonas paludis</name>
    <dbReference type="NCBI Taxonomy" id="1173101"/>
    <lineage>
        <taxon>Bacteria</taxon>
        <taxon>Pseudomonadati</taxon>
        <taxon>Pseudomonadota</taxon>
        <taxon>Gammaproteobacteria</taxon>
        <taxon>Methylococcales</taxon>
        <taxon>Methylococcaceae</taxon>
        <taxon>Methylomonas</taxon>
    </lineage>
</organism>
<name>A0A975R838_9GAMM</name>
<keyword evidence="7" id="KW-1185">Reference proteome</keyword>
<dbReference type="KEGG" id="mpad:KEF85_08965"/>
<evidence type="ECO:0000259" key="5">
    <source>
        <dbReference type="PROSITE" id="PS51462"/>
    </source>
</evidence>
<accession>A0A975R838</accession>
<dbReference type="InterPro" id="IPR015797">
    <property type="entry name" value="NUDIX_hydrolase-like_dom_sf"/>
</dbReference>
<feature type="domain" description="Nudix hydrolase" evidence="5">
    <location>
        <begin position="2"/>
        <end position="134"/>
    </location>
</feature>
<dbReference type="RefSeq" id="WP_215579632.1">
    <property type="nucleotide sequence ID" value="NZ_CP073754.1"/>
</dbReference>
<dbReference type="PANTHER" id="PTHR43222:SF11">
    <property type="entry name" value="PHOSPHATASE NUDJ"/>
    <property type="match status" value="1"/>
</dbReference>
<dbReference type="GO" id="GO:0004787">
    <property type="term" value="F:thiamine diphosphate phosphatase activity"/>
    <property type="evidence" value="ECO:0007669"/>
    <property type="project" value="InterPro"/>
</dbReference>
<dbReference type="EMBL" id="CP073754">
    <property type="protein sequence ID" value="QWF69512.1"/>
    <property type="molecule type" value="Genomic_DNA"/>
</dbReference>
<reference evidence="6" key="1">
    <citation type="submission" date="2021-04" db="EMBL/GenBank/DDBJ databases">
        <title>Draft genome sequence data of methanotrophic Methylovulum sp. strain S1L and Methylomonas sp. strain S2AM isolated from boreal lake water columns.</title>
        <authorList>
            <person name="Rissanen A.J."/>
            <person name="Mangayil R."/>
            <person name="Svenning M.M."/>
            <person name="Khanongnuch R."/>
        </authorList>
    </citation>
    <scope>NUCLEOTIDE SEQUENCE</scope>
    <source>
        <strain evidence="6">S2AM</strain>
    </source>
</reference>
<keyword evidence="4 6" id="KW-0378">Hydrolase</keyword>
<proteinExistence type="inferred from homology"/>
<evidence type="ECO:0000256" key="1">
    <source>
        <dbReference type="ARBA" id="ARBA00007608"/>
    </source>
</evidence>
<comment type="cofactor">
    <cofactor evidence="4">
        <name>Mg(2+)</name>
        <dbReference type="ChEBI" id="CHEBI:18420"/>
    </cofactor>
</comment>
<dbReference type="InterPro" id="IPR033713">
    <property type="entry name" value="NudJ"/>
</dbReference>
<evidence type="ECO:0000256" key="4">
    <source>
        <dbReference type="RuleBase" id="RU364043"/>
    </source>
</evidence>
<comment type="subunit">
    <text evidence="2 4">Monomer.</text>
</comment>
<dbReference type="PANTHER" id="PTHR43222">
    <property type="entry name" value="NUDIX HYDROLASE 23"/>
    <property type="match status" value="1"/>
</dbReference>
<dbReference type="InterPro" id="IPR000086">
    <property type="entry name" value="NUDIX_hydrolase_dom"/>
</dbReference>
<keyword evidence="4" id="KW-0460">Magnesium</keyword>
<dbReference type="SUPFAM" id="SSF55811">
    <property type="entry name" value="Nudix"/>
    <property type="match status" value="1"/>
</dbReference>
<evidence type="ECO:0000256" key="3">
    <source>
        <dbReference type="ARBA" id="ARBA00015552"/>
    </source>
</evidence>